<gene>
    <name evidence="2" type="ordered locus">Os04g0564100</name>
    <name evidence="2" type="ORF">OSNPB_040564100</name>
</gene>
<evidence type="ECO:0000313" key="2">
    <source>
        <dbReference type="EMBL" id="BAS90507.1"/>
    </source>
</evidence>
<reference evidence="2 3" key="3">
    <citation type="journal article" date="2013" name="Rice">
        <title>Improvement of the Oryza sativa Nipponbare reference genome using next generation sequence and optical map data.</title>
        <authorList>
            <person name="Kawahara Y."/>
            <person name="de la Bastide M."/>
            <person name="Hamilton J.P."/>
            <person name="Kanamori H."/>
            <person name="McCombie W.R."/>
            <person name="Ouyang S."/>
            <person name="Schwartz D.C."/>
            <person name="Tanaka T."/>
            <person name="Wu J."/>
            <person name="Zhou S."/>
            <person name="Childs K.L."/>
            <person name="Davidson R.M."/>
            <person name="Lin H."/>
            <person name="Quesada-Ocampo L."/>
            <person name="Vaillancourt B."/>
            <person name="Sakai H."/>
            <person name="Lee S.S."/>
            <person name="Kim J."/>
            <person name="Numa H."/>
            <person name="Itoh T."/>
            <person name="Buell C.R."/>
            <person name="Matsumoto T."/>
        </authorList>
    </citation>
    <scope>NUCLEOTIDE SEQUENCE [LARGE SCALE GENOMIC DNA]</scope>
    <source>
        <strain evidence="3">cv. Nipponbare</strain>
    </source>
</reference>
<dbReference type="PaxDb" id="39947-A0A0P0WDL5"/>
<dbReference type="InParanoid" id="A0A0P0WDL5"/>
<name>A0A0P0WDL5_ORYSJ</name>
<dbReference type="AlphaFoldDB" id="A0A0P0WDL5"/>
<reference evidence="2 3" key="2">
    <citation type="journal article" date="2013" name="Plant Cell Physiol.">
        <title>Rice Annotation Project Database (RAP-DB): an integrative and interactive database for rice genomics.</title>
        <authorList>
            <person name="Sakai H."/>
            <person name="Lee S.S."/>
            <person name="Tanaka T."/>
            <person name="Numa H."/>
            <person name="Kim J."/>
            <person name="Kawahara Y."/>
            <person name="Wakimoto H."/>
            <person name="Yang C.C."/>
            <person name="Iwamoto M."/>
            <person name="Abe T."/>
            <person name="Yamada Y."/>
            <person name="Muto A."/>
            <person name="Inokuchi H."/>
            <person name="Ikemura T."/>
            <person name="Matsumoto T."/>
            <person name="Sasaki T."/>
            <person name="Itoh T."/>
        </authorList>
    </citation>
    <scope>NUCLEOTIDE SEQUENCE [LARGE SCALE GENOMIC DNA]</scope>
    <source>
        <strain evidence="3">cv. Nipponbare</strain>
    </source>
</reference>
<feature type="compositionally biased region" description="Gly residues" evidence="1">
    <location>
        <begin position="182"/>
        <end position="194"/>
    </location>
</feature>
<keyword evidence="3" id="KW-1185">Reference proteome</keyword>
<feature type="compositionally biased region" description="Low complexity" evidence="1">
    <location>
        <begin position="109"/>
        <end position="124"/>
    </location>
</feature>
<sequence>MVGGDGVSLDSGGDVVGGSWNESCAWMVNRVICRYAPWQELATSTAHHRGPRLLDRCHPRSAPSTASRNKQPRRRLRAIHGGDDAVARWRRDGSQGRLTSPHCRRSRPSDPTSTRWGRTAMAALGRRRGGGGRRWRRGGGATRWGSDGDGGAGVGGVVGEDGDGRRGGGGRRWRRLGRRRGGGATRWGSDGDGGAVSATRWGEDGDWRRRWMRWMRPRRWMRWMRPLSPDA</sequence>
<feature type="compositionally biased region" description="Basic residues" evidence="1">
    <location>
        <begin position="125"/>
        <end position="137"/>
    </location>
</feature>
<reference evidence="3" key="1">
    <citation type="journal article" date="2005" name="Nature">
        <title>The map-based sequence of the rice genome.</title>
        <authorList>
            <consortium name="International rice genome sequencing project (IRGSP)"/>
            <person name="Matsumoto T."/>
            <person name="Wu J."/>
            <person name="Kanamori H."/>
            <person name="Katayose Y."/>
            <person name="Fujisawa M."/>
            <person name="Namiki N."/>
            <person name="Mizuno H."/>
            <person name="Yamamoto K."/>
            <person name="Antonio B.A."/>
            <person name="Baba T."/>
            <person name="Sakata K."/>
            <person name="Nagamura Y."/>
            <person name="Aoki H."/>
            <person name="Arikawa K."/>
            <person name="Arita K."/>
            <person name="Bito T."/>
            <person name="Chiden Y."/>
            <person name="Fujitsuka N."/>
            <person name="Fukunaka R."/>
            <person name="Hamada M."/>
            <person name="Harada C."/>
            <person name="Hayashi A."/>
            <person name="Hijishita S."/>
            <person name="Honda M."/>
            <person name="Hosokawa S."/>
            <person name="Ichikawa Y."/>
            <person name="Idonuma A."/>
            <person name="Iijima M."/>
            <person name="Ikeda M."/>
            <person name="Ikeno M."/>
            <person name="Ito K."/>
            <person name="Ito S."/>
            <person name="Ito T."/>
            <person name="Ito Y."/>
            <person name="Ito Y."/>
            <person name="Iwabuchi A."/>
            <person name="Kamiya K."/>
            <person name="Karasawa W."/>
            <person name="Kurita K."/>
            <person name="Katagiri S."/>
            <person name="Kikuta A."/>
            <person name="Kobayashi H."/>
            <person name="Kobayashi N."/>
            <person name="Machita K."/>
            <person name="Maehara T."/>
            <person name="Masukawa M."/>
            <person name="Mizubayashi T."/>
            <person name="Mukai Y."/>
            <person name="Nagasaki H."/>
            <person name="Nagata Y."/>
            <person name="Naito S."/>
            <person name="Nakashima M."/>
            <person name="Nakama Y."/>
            <person name="Nakamichi Y."/>
            <person name="Nakamura M."/>
            <person name="Meguro A."/>
            <person name="Negishi M."/>
            <person name="Ohta I."/>
            <person name="Ohta T."/>
            <person name="Okamoto M."/>
            <person name="Ono N."/>
            <person name="Saji S."/>
            <person name="Sakaguchi M."/>
            <person name="Sakai K."/>
            <person name="Shibata M."/>
            <person name="Shimokawa T."/>
            <person name="Song J."/>
            <person name="Takazaki Y."/>
            <person name="Terasawa K."/>
            <person name="Tsugane M."/>
            <person name="Tsuji K."/>
            <person name="Ueda S."/>
            <person name="Waki K."/>
            <person name="Yamagata H."/>
            <person name="Yamamoto M."/>
            <person name="Yamamoto S."/>
            <person name="Yamane H."/>
            <person name="Yoshiki S."/>
            <person name="Yoshihara R."/>
            <person name="Yukawa K."/>
            <person name="Zhong H."/>
            <person name="Yano M."/>
            <person name="Yuan Q."/>
            <person name="Ouyang S."/>
            <person name="Liu J."/>
            <person name="Jones K.M."/>
            <person name="Gansberger K."/>
            <person name="Moffat K."/>
            <person name="Hill J."/>
            <person name="Bera J."/>
            <person name="Fadrosh D."/>
            <person name="Jin S."/>
            <person name="Johri S."/>
            <person name="Kim M."/>
            <person name="Overton L."/>
            <person name="Reardon M."/>
            <person name="Tsitrin T."/>
            <person name="Vuong H."/>
            <person name="Weaver B."/>
            <person name="Ciecko A."/>
            <person name="Tallon L."/>
            <person name="Jackson J."/>
            <person name="Pai G."/>
            <person name="Aken S.V."/>
            <person name="Utterback T."/>
            <person name="Reidmuller S."/>
            <person name="Feldblyum T."/>
            <person name="Hsiao J."/>
            <person name="Zismann V."/>
            <person name="Iobst S."/>
            <person name="de Vazeille A.R."/>
            <person name="Buell C.R."/>
            <person name="Ying K."/>
            <person name="Li Y."/>
            <person name="Lu T."/>
            <person name="Huang Y."/>
            <person name="Zhao Q."/>
            <person name="Feng Q."/>
            <person name="Zhang L."/>
            <person name="Zhu J."/>
            <person name="Weng Q."/>
            <person name="Mu J."/>
            <person name="Lu Y."/>
            <person name="Fan D."/>
            <person name="Liu Y."/>
            <person name="Guan J."/>
            <person name="Zhang Y."/>
            <person name="Yu S."/>
            <person name="Liu X."/>
            <person name="Zhang Y."/>
            <person name="Hong G."/>
            <person name="Han B."/>
            <person name="Choisne N."/>
            <person name="Demange N."/>
            <person name="Orjeda G."/>
            <person name="Samain S."/>
            <person name="Cattolico L."/>
            <person name="Pelletier E."/>
            <person name="Couloux A."/>
            <person name="Segurens B."/>
            <person name="Wincker P."/>
            <person name="D'Hont A."/>
            <person name="Scarpelli C."/>
            <person name="Weissenbach J."/>
            <person name="Salanoubat M."/>
            <person name="Quetier F."/>
            <person name="Yu Y."/>
            <person name="Kim H.R."/>
            <person name="Rambo T."/>
            <person name="Currie J."/>
            <person name="Collura K."/>
            <person name="Luo M."/>
            <person name="Yang T."/>
            <person name="Ammiraju J.S.S."/>
            <person name="Engler F."/>
            <person name="Soderlund C."/>
            <person name="Wing R.A."/>
            <person name="Palmer L.E."/>
            <person name="de la Bastide M."/>
            <person name="Spiegel L."/>
            <person name="Nascimento L."/>
            <person name="Zutavern T."/>
            <person name="O'Shaughnessy A."/>
            <person name="Dike S."/>
            <person name="Dedhia N."/>
            <person name="Preston R."/>
            <person name="Balija V."/>
            <person name="McCombie W.R."/>
            <person name="Chow T."/>
            <person name="Chen H."/>
            <person name="Chung M."/>
            <person name="Chen C."/>
            <person name="Shaw J."/>
            <person name="Wu H."/>
            <person name="Hsiao K."/>
            <person name="Chao Y."/>
            <person name="Chu M."/>
            <person name="Cheng C."/>
            <person name="Hour A."/>
            <person name="Lee P."/>
            <person name="Lin S."/>
            <person name="Lin Y."/>
            <person name="Liou J."/>
            <person name="Liu S."/>
            <person name="Hsing Y."/>
            <person name="Raghuvanshi S."/>
            <person name="Mohanty A."/>
            <person name="Bharti A.K."/>
            <person name="Gaur A."/>
            <person name="Gupta V."/>
            <person name="Kumar D."/>
            <person name="Ravi V."/>
            <person name="Vij S."/>
            <person name="Kapur A."/>
            <person name="Khurana P."/>
            <person name="Khurana P."/>
            <person name="Khurana J.P."/>
            <person name="Tyagi A.K."/>
            <person name="Gaikwad K."/>
            <person name="Singh A."/>
            <person name="Dalal V."/>
            <person name="Srivastava S."/>
            <person name="Dixit A."/>
            <person name="Pal A.K."/>
            <person name="Ghazi I.A."/>
            <person name="Yadav M."/>
            <person name="Pandit A."/>
            <person name="Bhargava A."/>
            <person name="Sureshbabu K."/>
            <person name="Batra K."/>
            <person name="Sharma T.R."/>
            <person name="Mohapatra T."/>
            <person name="Singh N.K."/>
            <person name="Messing J."/>
            <person name="Nelson A.B."/>
            <person name="Fuks G."/>
            <person name="Kavchok S."/>
            <person name="Keizer G."/>
            <person name="Linton E."/>
            <person name="Llaca V."/>
            <person name="Song R."/>
            <person name="Tanyolac B."/>
            <person name="Young S."/>
            <person name="Ho-Il K."/>
            <person name="Hahn J.H."/>
            <person name="Sangsakoo G."/>
            <person name="Vanavichit A."/>
            <person name="de Mattos Luiz.A.T."/>
            <person name="Zimmer P.D."/>
            <person name="Malone G."/>
            <person name="Dellagostin O."/>
            <person name="de Oliveira A.C."/>
            <person name="Bevan M."/>
            <person name="Bancroft I."/>
            <person name="Minx P."/>
            <person name="Cordum H."/>
            <person name="Wilson R."/>
            <person name="Cheng Z."/>
            <person name="Jin W."/>
            <person name="Jiang J."/>
            <person name="Leong S.A."/>
            <person name="Iwama H."/>
            <person name="Gojobori T."/>
            <person name="Itoh T."/>
            <person name="Niimura Y."/>
            <person name="Fujii Y."/>
            <person name="Habara T."/>
            <person name="Sakai H."/>
            <person name="Sato Y."/>
            <person name="Wilson G."/>
            <person name="Kumar K."/>
            <person name="McCouch S."/>
            <person name="Juretic N."/>
            <person name="Hoen D."/>
            <person name="Wright S."/>
            <person name="Bruskiewich R."/>
            <person name="Bureau T."/>
            <person name="Miyao A."/>
            <person name="Hirochika H."/>
            <person name="Nishikawa T."/>
            <person name="Kadowaki K."/>
            <person name="Sugiura M."/>
            <person name="Burr B."/>
            <person name="Sasaki T."/>
        </authorList>
    </citation>
    <scope>NUCLEOTIDE SEQUENCE [LARGE SCALE GENOMIC DNA]</scope>
    <source>
        <strain evidence="3">cv. Nipponbare</strain>
    </source>
</reference>
<feature type="region of interest" description="Disordered" evidence="1">
    <location>
        <begin position="51"/>
        <end position="197"/>
    </location>
</feature>
<proteinExistence type="predicted"/>
<dbReference type="Proteomes" id="UP000059680">
    <property type="component" value="Chromosome 4"/>
</dbReference>
<feature type="compositionally biased region" description="Gly residues" evidence="1">
    <location>
        <begin position="138"/>
        <end position="159"/>
    </location>
</feature>
<organism evidence="2 3">
    <name type="scientific">Oryza sativa subsp. japonica</name>
    <name type="common">Rice</name>
    <dbReference type="NCBI Taxonomy" id="39947"/>
    <lineage>
        <taxon>Eukaryota</taxon>
        <taxon>Viridiplantae</taxon>
        <taxon>Streptophyta</taxon>
        <taxon>Embryophyta</taxon>
        <taxon>Tracheophyta</taxon>
        <taxon>Spermatophyta</taxon>
        <taxon>Magnoliopsida</taxon>
        <taxon>Liliopsida</taxon>
        <taxon>Poales</taxon>
        <taxon>Poaceae</taxon>
        <taxon>BOP clade</taxon>
        <taxon>Oryzoideae</taxon>
        <taxon>Oryzeae</taxon>
        <taxon>Oryzinae</taxon>
        <taxon>Oryza</taxon>
        <taxon>Oryza sativa</taxon>
    </lineage>
</organism>
<feature type="compositionally biased region" description="Basic and acidic residues" evidence="1">
    <location>
        <begin position="80"/>
        <end position="94"/>
    </location>
</feature>
<feature type="compositionally biased region" description="Basic residues" evidence="1">
    <location>
        <begin position="168"/>
        <end position="181"/>
    </location>
</feature>
<dbReference type="EMBL" id="AP014960">
    <property type="protein sequence ID" value="BAS90507.1"/>
    <property type="molecule type" value="Genomic_DNA"/>
</dbReference>
<protein>
    <submittedName>
        <fullName evidence="2">Os04g0564100 protein</fullName>
    </submittedName>
</protein>
<evidence type="ECO:0000256" key="1">
    <source>
        <dbReference type="SAM" id="MobiDB-lite"/>
    </source>
</evidence>
<evidence type="ECO:0000313" key="3">
    <source>
        <dbReference type="Proteomes" id="UP000059680"/>
    </source>
</evidence>
<accession>A0A0P0WDL5</accession>